<keyword evidence="4 5" id="KW-0472">Membrane</keyword>
<feature type="transmembrane region" description="Helical" evidence="5">
    <location>
        <begin position="287"/>
        <end position="313"/>
    </location>
</feature>
<feature type="transmembrane region" description="Helical" evidence="5">
    <location>
        <begin position="619"/>
        <end position="639"/>
    </location>
</feature>
<dbReference type="EMBL" id="AWUE01014974">
    <property type="protein sequence ID" value="OMP00190.1"/>
    <property type="molecule type" value="Genomic_DNA"/>
</dbReference>
<evidence type="ECO:0000259" key="6">
    <source>
        <dbReference type="Pfam" id="PF01061"/>
    </source>
</evidence>
<feature type="transmembrane region" description="Helical" evidence="5">
    <location>
        <begin position="589"/>
        <end position="607"/>
    </location>
</feature>
<evidence type="ECO:0000313" key="8">
    <source>
        <dbReference type="EMBL" id="OMP00190.1"/>
    </source>
</evidence>
<name>A0A1R3JZB0_9ROSI</name>
<feature type="domain" description="ABC-2 type transporter transmembrane" evidence="6">
    <location>
        <begin position="455"/>
        <end position="669"/>
    </location>
</feature>
<dbReference type="STRING" id="93759.A0A1R3JZB0"/>
<dbReference type="Pfam" id="PF08370">
    <property type="entry name" value="PDR_assoc"/>
    <property type="match status" value="1"/>
</dbReference>
<dbReference type="OrthoDB" id="245989at2759"/>
<dbReference type="InterPro" id="IPR013581">
    <property type="entry name" value="PDR_assoc"/>
</dbReference>
<dbReference type="PANTHER" id="PTHR48040:SF20">
    <property type="entry name" value="PLEIOTROPIC DRUG RESISTANCE PROTEIN 1"/>
    <property type="match status" value="1"/>
</dbReference>
<organism evidence="8 9">
    <name type="scientific">Corchorus olitorius</name>
    <dbReference type="NCBI Taxonomy" id="93759"/>
    <lineage>
        <taxon>Eukaryota</taxon>
        <taxon>Viridiplantae</taxon>
        <taxon>Streptophyta</taxon>
        <taxon>Embryophyta</taxon>
        <taxon>Tracheophyta</taxon>
        <taxon>Spermatophyta</taxon>
        <taxon>Magnoliopsida</taxon>
        <taxon>eudicotyledons</taxon>
        <taxon>Gunneridae</taxon>
        <taxon>Pentapetalae</taxon>
        <taxon>rosids</taxon>
        <taxon>malvids</taxon>
        <taxon>Malvales</taxon>
        <taxon>Malvaceae</taxon>
        <taxon>Grewioideae</taxon>
        <taxon>Apeibeae</taxon>
        <taxon>Corchorus</taxon>
    </lineage>
</organism>
<feature type="transmembrane region" description="Helical" evidence="5">
    <location>
        <begin position="204"/>
        <end position="225"/>
    </location>
</feature>
<keyword evidence="2 5" id="KW-0812">Transmembrane</keyword>
<dbReference type="InterPro" id="IPR013525">
    <property type="entry name" value="ABC2_TM"/>
</dbReference>
<evidence type="ECO:0000256" key="5">
    <source>
        <dbReference type="SAM" id="Phobius"/>
    </source>
</evidence>
<comment type="subcellular location">
    <subcellularLocation>
        <location evidence="1">Membrane</location>
        <topology evidence="1">Multi-pass membrane protein</topology>
    </subcellularLocation>
</comment>
<dbReference type="Pfam" id="PF01061">
    <property type="entry name" value="ABC2_membrane"/>
    <property type="match status" value="2"/>
</dbReference>
<sequence>MEGSDIYRASNSLRGSLRGSLRSGSASLWRNNAAAEGFSRSSRDEDDEEALKWAALEKLPTVARLRKGILTSSQGGANEIDVHDLGWQEKRILLERLVNVAEEDNEKFLLKLKNRIDRIFQGILHDIGLLSSRKKQLTILKDVKMLSELARREKQANIKPDPDLDVFMKAAATEGQETNVTTDYILKMASGLFRFIAATGRNMIVANTFGSFALLITFVLGGFVLSKDDIKKWWIWGYYISPMMYGQNAMLVNELLGHQWSKPLPNETEAAGLTILKSRNFPTDPNWFWIGVGGLVGFILVFNLCYTLALSFLKPFEKAQAVISEEPENKEVGLGAGNIQLSSYEDRSDDVRRSISSKSSSMTEATASAIANKKRGMVLPFEPHSLTFDNVVYSVDMPQLFLMKRGGQEIYVGPLGHHSKHLIKRNKALIQDLSKAAPGTKELYFPTQYSQSFSTQTLACLWKQHWSYWRNPPYTAVRLLFTIVIALIFGTMFWDLGGKTSRKQDLANAYGSMYAAVLFIGIQNVMSVQPVVAVERTVFYRERAAGMYSAMPYAVAQLLIEIPYILVQTVVYGVIVYAMIGFQWDVAKFFWYIFFMYFTLLYFTYYGMMAVAITPNHHIASIVSAFFYGVWNLFSGFIVPRPSIPIWWRWYYWGCPTSWTLYGLVTSQFGDIKVPFDGDTQTVQEYLKSYFGFEHDFLGVVAGVIVGIAVLFAAIFVVSIKAFNFQRRLGSPKSPPIFPEGLLNPRKKYPFFSPVELGEKFPSAVKLPLAMPLSAVLLRFLPFLQSAYPLHLERFMRLKTERIMWSQLGKNHYFWNFLRMEIPPPPTSN</sequence>
<feature type="domain" description="Plant PDR ABC transporter associated" evidence="7">
    <location>
        <begin position="260"/>
        <end position="323"/>
    </location>
</feature>
<evidence type="ECO:0000256" key="4">
    <source>
        <dbReference type="ARBA" id="ARBA00023136"/>
    </source>
</evidence>
<evidence type="ECO:0000256" key="1">
    <source>
        <dbReference type="ARBA" id="ARBA00004141"/>
    </source>
</evidence>
<dbReference type="GO" id="GO:0140359">
    <property type="term" value="F:ABC-type transporter activity"/>
    <property type="evidence" value="ECO:0007669"/>
    <property type="project" value="InterPro"/>
</dbReference>
<feature type="domain" description="ABC-2 type transporter transmembrane" evidence="6">
    <location>
        <begin position="188"/>
        <end position="255"/>
    </location>
</feature>
<evidence type="ECO:0000256" key="3">
    <source>
        <dbReference type="ARBA" id="ARBA00022989"/>
    </source>
</evidence>
<accession>A0A1R3JZB0</accession>
<keyword evidence="3 5" id="KW-1133">Transmembrane helix</keyword>
<reference evidence="9" key="1">
    <citation type="submission" date="2013-09" db="EMBL/GenBank/DDBJ databases">
        <title>Corchorus olitorius genome sequencing.</title>
        <authorList>
            <person name="Alam M."/>
            <person name="Haque M.S."/>
            <person name="Islam M.S."/>
            <person name="Emdad E.M."/>
            <person name="Islam M.M."/>
            <person name="Ahmed B."/>
            <person name="Halim A."/>
            <person name="Hossen Q.M.M."/>
            <person name="Hossain M.Z."/>
            <person name="Ahmed R."/>
            <person name="Khan M.M."/>
            <person name="Islam R."/>
            <person name="Rashid M.M."/>
            <person name="Khan S.A."/>
            <person name="Rahman M.S."/>
            <person name="Alam M."/>
            <person name="Yahiya A.S."/>
            <person name="Khan M.S."/>
            <person name="Azam M.S."/>
            <person name="Haque T."/>
            <person name="Lashkar M.Z.H."/>
            <person name="Akhand A.I."/>
            <person name="Morshed G."/>
            <person name="Roy S."/>
            <person name="Uddin K.S."/>
            <person name="Rabeya T."/>
            <person name="Hossain A.S."/>
            <person name="Chowdhury A."/>
            <person name="Snigdha A.R."/>
            <person name="Mortoza M.S."/>
            <person name="Matin S.A."/>
            <person name="Hoque S.M.E."/>
            <person name="Islam M.K."/>
            <person name="Roy D.K."/>
            <person name="Haider R."/>
            <person name="Moosa M.M."/>
            <person name="Elias S.M."/>
            <person name="Hasan A.M."/>
            <person name="Jahan S."/>
            <person name="Shafiuddin M."/>
            <person name="Mahmood N."/>
            <person name="Shommy N.S."/>
        </authorList>
    </citation>
    <scope>NUCLEOTIDE SEQUENCE [LARGE SCALE GENOMIC DNA]</scope>
    <source>
        <strain evidence="9">cv. O-4</strain>
    </source>
</reference>
<feature type="transmembrane region" description="Helical" evidence="5">
    <location>
        <begin position="476"/>
        <end position="494"/>
    </location>
</feature>
<keyword evidence="9" id="KW-1185">Reference proteome</keyword>
<dbReference type="GO" id="GO:0016020">
    <property type="term" value="C:membrane"/>
    <property type="evidence" value="ECO:0007669"/>
    <property type="project" value="UniProtKB-SubCell"/>
</dbReference>
<dbReference type="AlphaFoldDB" id="A0A1R3JZB0"/>
<gene>
    <name evidence="8" type="ORF">COLO4_12854</name>
</gene>
<dbReference type="Proteomes" id="UP000187203">
    <property type="component" value="Unassembled WGS sequence"/>
</dbReference>
<evidence type="ECO:0000256" key="2">
    <source>
        <dbReference type="ARBA" id="ARBA00022692"/>
    </source>
</evidence>
<feature type="transmembrane region" description="Helical" evidence="5">
    <location>
        <begin position="697"/>
        <end position="718"/>
    </location>
</feature>
<evidence type="ECO:0000313" key="9">
    <source>
        <dbReference type="Proteomes" id="UP000187203"/>
    </source>
</evidence>
<evidence type="ECO:0000259" key="7">
    <source>
        <dbReference type="Pfam" id="PF08370"/>
    </source>
</evidence>
<feature type="transmembrane region" description="Helical" evidence="5">
    <location>
        <begin position="514"/>
        <end position="534"/>
    </location>
</feature>
<protein>
    <submittedName>
        <fullName evidence="8">ABC-2 type transporter</fullName>
    </submittedName>
</protein>
<comment type="caution">
    <text evidence="8">The sequence shown here is derived from an EMBL/GenBank/DDBJ whole genome shotgun (WGS) entry which is preliminary data.</text>
</comment>
<feature type="transmembrane region" description="Helical" evidence="5">
    <location>
        <begin position="555"/>
        <end position="577"/>
    </location>
</feature>
<proteinExistence type="predicted"/>
<dbReference type="PANTHER" id="PTHR48040">
    <property type="entry name" value="PLEIOTROPIC DRUG RESISTANCE PROTEIN 1-LIKE ISOFORM X1"/>
    <property type="match status" value="1"/>
</dbReference>